<dbReference type="RefSeq" id="WP_407286671.1">
    <property type="nucleotide sequence ID" value="NZ_CP147982.1"/>
</dbReference>
<evidence type="ECO:0000313" key="2">
    <source>
        <dbReference type="Proteomes" id="UP001626628"/>
    </source>
</evidence>
<dbReference type="Proteomes" id="UP001626628">
    <property type="component" value="Chromosome"/>
</dbReference>
<proteinExistence type="predicted"/>
<keyword evidence="2" id="KW-1185">Reference proteome</keyword>
<dbReference type="EMBL" id="CP147982">
    <property type="protein sequence ID" value="WXK77366.1"/>
    <property type="molecule type" value="Genomic_DNA"/>
</dbReference>
<organism evidence="1 2">
    <name type="scientific">Streptomyces sirii</name>
    <dbReference type="NCBI Taxonomy" id="3127701"/>
    <lineage>
        <taxon>Bacteria</taxon>
        <taxon>Bacillati</taxon>
        <taxon>Actinomycetota</taxon>
        <taxon>Actinomycetes</taxon>
        <taxon>Kitasatosporales</taxon>
        <taxon>Streptomycetaceae</taxon>
        <taxon>Streptomyces</taxon>
    </lineage>
</organism>
<protein>
    <submittedName>
        <fullName evidence="1">Uncharacterized protein</fullName>
    </submittedName>
</protein>
<accession>A0ABZ2QLF1</accession>
<evidence type="ECO:0000313" key="1">
    <source>
        <dbReference type="EMBL" id="WXK77366.1"/>
    </source>
</evidence>
<reference evidence="1 2" key="1">
    <citation type="submission" date="2024-03" db="EMBL/GenBank/DDBJ databases">
        <title>The complete genome of Streptomyces sirii sp.nov.</title>
        <authorList>
            <person name="Zakalyukina Y.V."/>
            <person name="Belik A.R."/>
            <person name="Biryukov M.V."/>
            <person name="Baturina O.A."/>
            <person name="Kabilov M.R."/>
        </authorList>
    </citation>
    <scope>NUCLEOTIDE SEQUENCE [LARGE SCALE GENOMIC DNA]</scope>
    <source>
        <strain evidence="1 2">BP-8</strain>
    </source>
</reference>
<name>A0ABZ2QLF1_9ACTN</name>
<sequence>MSAGVWSRLRDRAEEAWNRHVRYRELYGQLDQMRADLKARTAWMDDLTEEETAAMLRGLAECIDAMETAGGDAPEHPEWLV</sequence>
<gene>
    <name evidence="1" type="ORF">WAB15_15935</name>
</gene>